<evidence type="ECO:0000256" key="2">
    <source>
        <dbReference type="ARBA" id="ARBA00022761"/>
    </source>
</evidence>
<feature type="region of interest" description="Disordered" evidence="5">
    <location>
        <begin position="332"/>
        <end position="351"/>
    </location>
</feature>
<keyword evidence="6" id="KW-1133">Transmembrane helix</keyword>
<dbReference type="PANTHER" id="PTHR31189">
    <property type="entry name" value="OS03G0336100 PROTEIN-RELATED"/>
    <property type="match status" value="1"/>
</dbReference>
<dbReference type="SUPFAM" id="SSF51182">
    <property type="entry name" value="RmlC-like cupins"/>
    <property type="match status" value="1"/>
</dbReference>
<feature type="region of interest" description="Disordered" evidence="5">
    <location>
        <begin position="169"/>
        <end position="202"/>
    </location>
</feature>
<dbReference type="PANTHER" id="PTHR31189:SF80">
    <property type="entry name" value="OS02G0456100 PROTEIN"/>
    <property type="match status" value="1"/>
</dbReference>
<keyword evidence="9" id="KW-1185">Reference proteome</keyword>
<reference evidence="8" key="1">
    <citation type="journal article" date="2023" name="Plant J.">
        <title>The genome of the king protea, Protea cynaroides.</title>
        <authorList>
            <person name="Chang J."/>
            <person name="Duong T.A."/>
            <person name="Schoeman C."/>
            <person name="Ma X."/>
            <person name="Roodt D."/>
            <person name="Barker N."/>
            <person name="Li Z."/>
            <person name="Van de Peer Y."/>
            <person name="Mizrachi E."/>
        </authorList>
    </citation>
    <scope>NUCLEOTIDE SEQUENCE</scope>
    <source>
        <tissue evidence="8">Young leaves</tissue>
    </source>
</reference>
<feature type="transmembrane region" description="Helical" evidence="6">
    <location>
        <begin position="51"/>
        <end position="71"/>
    </location>
</feature>
<name>A0A9Q0GZN7_9MAGN</name>
<dbReference type="InterPro" id="IPR011051">
    <property type="entry name" value="RmlC_Cupin_sf"/>
</dbReference>
<evidence type="ECO:0000313" key="9">
    <source>
        <dbReference type="Proteomes" id="UP001141806"/>
    </source>
</evidence>
<dbReference type="SMART" id="SM00835">
    <property type="entry name" value="Cupin_1"/>
    <property type="match status" value="2"/>
</dbReference>
<dbReference type="OrthoDB" id="1903982at2759"/>
<sequence length="540" mass="62550">MAEDSFTIDMKRGNDGLVFLPFKYQRTPVPTSPQSIGEIYHFFRYHNMANSSLLCLGFFLLVLFHTSLAQLEQESWRGQRREHQQQRRLREESECRIERLDALEPTHRLEAEAGQVEFWDQNHEQFDCAGVAAARYRIRPRGLLLPSYSNAPRLVYVVQGRGFRGNLIPGCPETFQSSPQSERFEGGRSERDRGHRSRDQHQRIERIRQGDFLAIPHGIAHWIYNDGDEHLELVSFYDTRNHHNQLDRRIRRFFLAGNPQGQERERGSSYRHGDRRGDRYEESWGNVFNGFDTQLLSEAFGVDEETARRLQGENDDNRGAIVHVERGLEVIRPSRGEEEEEREQGERRGRRFENGLEETICNARLRENLENPTRADVYSEQGGRISSLNSHKLPILNYLQLSAERGVLYRNAILAPHWNINAHSVIYVTRGSARVQIVGNRGERAFDEEVREGQILVVPQNFAVAKQANNEGFEWVSFKTNDNAISSQLAGRTSVLRALPEEVLMNAYQIRREEARRIKYGRDEAVVLSPRDQGRERLSA</sequence>
<evidence type="ECO:0000256" key="1">
    <source>
        <dbReference type="ARBA" id="ARBA00007178"/>
    </source>
</evidence>
<dbReference type="FunFam" id="2.60.120.10:FF:000073">
    <property type="entry name" value="Glycinin G1"/>
    <property type="match status" value="1"/>
</dbReference>
<keyword evidence="3" id="KW-0708">Seed storage protein</keyword>
<protein>
    <recommendedName>
        <fullName evidence="7">Cupin type-1 domain-containing protein</fullName>
    </recommendedName>
</protein>
<dbReference type="AlphaFoldDB" id="A0A9Q0GZN7"/>
<keyword evidence="2" id="KW-0758">Storage protein</keyword>
<dbReference type="InterPro" id="IPR006044">
    <property type="entry name" value="11S_seedstore_pln"/>
</dbReference>
<feature type="domain" description="Cupin type-1" evidence="7">
    <location>
        <begin position="367"/>
        <end position="516"/>
    </location>
</feature>
<dbReference type="InterPro" id="IPR014710">
    <property type="entry name" value="RmlC-like_jellyroll"/>
</dbReference>
<dbReference type="CDD" id="cd02242">
    <property type="entry name" value="cupin_11S_legumin_N"/>
    <property type="match status" value="1"/>
</dbReference>
<evidence type="ECO:0000259" key="7">
    <source>
        <dbReference type="SMART" id="SM00835"/>
    </source>
</evidence>
<keyword evidence="4" id="KW-1015">Disulfide bond</keyword>
<feature type="compositionally biased region" description="Basic and acidic residues" evidence="5">
    <location>
        <begin position="182"/>
        <end position="202"/>
    </location>
</feature>
<feature type="domain" description="Cupin type-1" evidence="7">
    <location>
        <begin position="100"/>
        <end position="308"/>
    </location>
</feature>
<dbReference type="PRINTS" id="PR00439">
    <property type="entry name" value="11SGLOBULIN"/>
</dbReference>
<dbReference type="InterPro" id="IPR050253">
    <property type="entry name" value="Seed_Storage-Functional"/>
</dbReference>
<keyword evidence="6" id="KW-0472">Membrane</keyword>
<gene>
    <name evidence="8" type="ORF">NE237_011317</name>
</gene>
<dbReference type="Pfam" id="PF00190">
    <property type="entry name" value="Cupin_1"/>
    <property type="match status" value="2"/>
</dbReference>
<dbReference type="Gene3D" id="2.60.120.10">
    <property type="entry name" value="Jelly Rolls"/>
    <property type="match status" value="2"/>
</dbReference>
<dbReference type="Proteomes" id="UP001141806">
    <property type="component" value="Unassembled WGS sequence"/>
</dbReference>
<dbReference type="EMBL" id="JAMYWD010000011">
    <property type="protein sequence ID" value="KAJ4954534.1"/>
    <property type="molecule type" value="Genomic_DNA"/>
</dbReference>
<evidence type="ECO:0000256" key="5">
    <source>
        <dbReference type="SAM" id="MobiDB-lite"/>
    </source>
</evidence>
<evidence type="ECO:0000256" key="6">
    <source>
        <dbReference type="SAM" id="Phobius"/>
    </source>
</evidence>
<dbReference type="CDD" id="cd02243">
    <property type="entry name" value="cupin_11S_legumin_C"/>
    <property type="match status" value="1"/>
</dbReference>
<dbReference type="InterPro" id="IPR006045">
    <property type="entry name" value="Cupin_1"/>
</dbReference>
<comment type="similarity">
    <text evidence="1">Belongs to the 11S seed storage protein (globulins) family.</text>
</comment>
<proteinExistence type="inferred from homology"/>
<organism evidence="8 9">
    <name type="scientific">Protea cynaroides</name>
    <dbReference type="NCBI Taxonomy" id="273540"/>
    <lineage>
        <taxon>Eukaryota</taxon>
        <taxon>Viridiplantae</taxon>
        <taxon>Streptophyta</taxon>
        <taxon>Embryophyta</taxon>
        <taxon>Tracheophyta</taxon>
        <taxon>Spermatophyta</taxon>
        <taxon>Magnoliopsida</taxon>
        <taxon>Proteales</taxon>
        <taxon>Proteaceae</taxon>
        <taxon>Protea</taxon>
    </lineage>
</organism>
<evidence type="ECO:0000256" key="3">
    <source>
        <dbReference type="ARBA" id="ARBA00023129"/>
    </source>
</evidence>
<evidence type="ECO:0000313" key="8">
    <source>
        <dbReference type="EMBL" id="KAJ4954534.1"/>
    </source>
</evidence>
<comment type="caution">
    <text evidence="8">The sequence shown here is derived from an EMBL/GenBank/DDBJ whole genome shotgun (WGS) entry which is preliminary data.</text>
</comment>
<accession>A0A9Q0GZN7</accession>
<keyword evidence="6" id="KW-0812">Transmembrane</keyword>
<evidence type="ECO:0000256" key="4">
    <source>
        <dbReference type="ARBA" id="ARBA00023157"/>
    </source>
</evidence>
<dbReference type="GO" id="GO:0045735">
    <property type="term" value="F:nutrient reservoir activity"/>
    <property type="evidence" value="ECO:0007669"/>
    <property type="project" value="UniProtKB-KW"/>
</dbReference>